<reference evidence="2" key="2">
    <citation type="submission" date="2015-07" db="EMBL/GenBank/DDBJ databases">
        <authorList>
            <person name="Noorani M."/>
        </authorList>
    </citation>
    <scope>NUCLEOTIDE SEQUENCE</scope>
    <source>
        <strain evidence="2">Yugu1</strain>
    </source>
</reference>
<sequence length="94" mass="10412">MARQWLKDLMFGGITIVCGILGTLSGGIILDKIWATIPNAFKCFCFVFPSEVSCKLTSCSPNEVTCAHSSIWNELMKLADCIPLCFDFVSVDLW</sequence>
<protein>
    <submittedName>
        <fullName evidence="2">Uncharacterized protein</fullName>
    </submittedName>
</protein>
<gene>
    <name evidence="2" type="ORF">SETIT_2G233600v2</name>
</gene>
<accession>A0A368Q2A3</accession>
<dbReference type="EMBL" id="CM003529">
    <property type="protein sequence ID" value="RCV12012.1"/>
    <property type="molecule type" value="Genomic_DNA"/>
</dbReference>
<dbReference type="AlphaFoldDB" id="A0A368Q2A3"/>
<keyword evidence="1" id="KW-1133">Transmembrane helix</keyword>
<evidence type="ECO:0000313" key="2">
    <source>
        <dbReference type="EMBL" id="RCV12012.1"/>
    </source>
</evidence>
<reference evidence="2" key="1">
    <citation type="journal article" date="2012" name="Nat. Biotechnol.">
        <title>Reference genome sequence of the model plant Setaria.</title>
        <authorList>
            <person name="Bennetzen J.L."/>
            <person name="Schmutz J."/>
            <person name="Wang H."/>
            <person name="Percifield R."/>
            <person name="Hawkins J."/>
            <person name="Pontaroli A.C."/>
            <person name="Estep M."/>
            <person name="Feng L."/>
            <person name="Vaughn J.N."/>
            <person name="Grimwood J."/>
            <person name="Jenkins J."/>
            <person name="Barry K."/>
            <person name="Lindquist E."/>
            <person name="Hellsten U."/>
            <person name="Deshpande S."/>
            <person name="Wang X."/>
            <person name="Wu X."/>
            <person name="Mitros T."/>
            <person name="Triplett J."/>
            <person name="Yang X."/>
            <person name="Ye C.Y."/>
            <person name="Mauro-Herrera M."/>
            <person name="Wang L."/>
            <person name="Li P."/>
            <person name="Sharma M."/>
            <person name="Sharma R."/>
            <person name="Ronald P.C."/>
            <person name="Panaud O."/>
            <person name="Kellogg E.A."/>
            <person name="Brutnell T.P."/>
            <person name="Doust A.N."/>
            <person name="Tuskan G.A."/>
            <person name="Rokhsar D."/>
            <person name="Devos K.M."/>
        </authorList>
    </citation>
    <scope>NUCLEOTIDE SEQUENCE [LARGE SCALE GENOMIC DNA]</scope>
    <source>
        <strain evidence="2">Yugu1</strain>
    </source>
</reference>
<proteinExistence type="predicted"/>
<keyword evidence="1" id="KW-0812">Transmembrane</keyword>
<name>A0A368Q2A3_SETIT</name>
<feature type="transmembrane region" description="Helical" evidence="1">
    <location>
        <begin position="9"/>
        <end position="30"/>
    </location>
</feature>
<dbReference type="STRING" id="4555.A0A368Q2A3"/>
<keyword evidence="1" id="KW-0472">Membrane</keyword>
<organism evidence="2">
    <name type="scientific">Setaria italica</name>
    <name type="common">Foxtail millet</name>
    <name type="synonym">Panicum italicum</name>
    <dbReference type="NCBI Taxonomy" id="4555"/>
    <lineage>
        <taxon>Eukaryota</taxon>
        <taxon>Viridiplantae</taxon>
        <taxon>Streptophyta</taxon>
        <taxon>Embryophyta</taxon>
        <taxon>Tracheophyta</taxon>
        <taxon>Spermatophyta</taxon>
        <taxon>Magnoliopsida</taxon>
        <taxon>Liliopsida</taxon>
        <taxon>Poales</taxon>
        <taxon>Poaceae</taxon>
        <taxon>PACMAD clade</taxon>
        <taxon>Panicoideae</taxon>
        <taxon>Panicodae</taxon>
        <taxon>Paniceae</taxon>
        <taxon>Cenchrinae</taxon>
        <taxon>Setaria</taxon>
    </lineage>
</organism>
<evidence type="ECO:0000256" key="1">
    <source>
        <dbReference type="SAM" id="Phobius"/>
    </source>
</evidence>